<reference evidence="1" key="1">
    <citation type="submission" date="2014-11" db="EMBL/GenBank/DDBJ databases">
        <authorList>
            <person name="Amaro Gonzalez C."/>
        </authorList>
    </citation>
    <scope>NUCLEOTIDE SEQUENCE</scope>
</reference>
<dbReference type="EMBL" id="GBXM01067989">
    <property type="protein sequence ID" value="JAH40588.1"/>
    <property type="molecule type" value="Transcribed_RNA"/>
</dbReference>
<organism evidence="1">
    <name type="scientific">Anguilla anguilla</name>
    <name type="common">European freshwater eel</name>
    <name type="synonym">Muraena anguilla</name>
    <dbReference type="NCBI Taxonomy" id="7936"/>
    <lineage>
        <taxon>Eukaryota</taxon>
        <taxon>Metazoa</taxon>
        <taxon>Chordata</taxon>
        <taxon>Craniata</taxon>
        <taxon>Vertebrata</taxon>
        <taxon>Euteleostomi</taxon>
        <taxon>Actinopterygii</taxon>
        <taxon>Neopterygii</taxon>
        <taxon>Teleostei</taxon>
        <taxon>Anguilliformes</taxon>
        <taxon>Anguillidae</taxon>
        <taxon>Anguilla</taxon>
    </lineage>
</organism>
<name>A0A0E9SJ93_ANGAN</name>
<proteinExistence type="predicted"/>
<sequence length="69" mass="8205">MQLLHWYKKIFSKQSVVPDFGLVLDHYPCEARTAKKNRRSSYAKPRELWVTVTCDKNYCPVLQAKWAFL</sequence>
<accession>A0A0E9SJ93</accession>
<dbReference type="AlphaFoldDB" id="A0A0E9SJ93"/>
<protein>
    <submittedName>
        <fullName evidence="1">Uncharacterized protein</fullName>
    </submittedName>
</protein>
<evidence type="ECO:0000313" key="1">
    <source>
        <dbReference type="EMBL" id="JAH40588.1"/>
    </source>
</evidence>
<reference evidence="1" key="2">
    <citation type="journal article" date="2015" name="Fish Shellfish Immunol.">
        <title>Early steps in the European eel (Anguilla anguilla)-Vibrio vulnificus interaction in the gills: Role of the RtxA13 toxin.</title>
        <authorList>
            <person name="Callol A."/>
            <person name="Pajuelo D."/>
            <person name="Ebbesson L."/>
            <person name="Teles M."/>
            <person name="MacKenzie S."/>
            <person name="Amaro C."/>
        </authorList>
    </citation>
    <scope>NUCLEOTIDE SEQUENCE</scope>
</reference>